<evidence type="ECO:0000256" key="1">
    <source>
        <dbReference type="ARBA" id="ARBA00004377"/>
    </source>
</evidence>
<dbReference type="EMBL" id="CP097562">
    <property type="protein sequence ID" value="USF24777.1"/>
    <property type="molecule type" value="Genomic_DNA"/>
</dbReference>
<dbReference type="GO" id="GO:0005886">
    <property type="term" value="C:plasma membrane"/>
    <property type="evidence" value="ECO:0007669"/>
    <property type="project" value="UniProtKB-SubCell"/>
</dbReference>
<dbReference type="PRINTS" id="PR00813">
    <property type="entry name" value="BCTERIALGSPG"/>
</dbReference>
<dbReference type="Gene3D" id="3.30.700.10">
    <property type="entry name" value="Glycoprotein, Type 4 Pilin"/>
    <property type="match status" value="1"/>
</dbReference>
<keyword evidence="4" id="KW-1003">Cell membrane</keyword>
<evidence type="ECO:0000256" key="7">
    <source>
        <dbReference type="ARBA" id="ARBA00022692"/>
    </source>
</evidence>
<dbReference type="GO" id="GO:0015628">
    <property type="term" value="P:protein secretion by the type II secretion system"/>
    <property type="evidence" value="ECO:0007669"/>
    <property type="project" value="InterPro"/>
</dbReference>
<dbReference type="SUPFAM" id="SSF54523">
    <property type="entry name" value="Pili subunits"/>
    <property type="match status" value="1"/>
</dbReference>
<dbReference type="Pfam" id="PF07963">
    <property type="entry name" value="N_methyl"/>
    <property type="match status" value="1"/>
</dbReference>
<evidence type="ECO:0000313" key="11">
    <source>
        <dbReference type="Proteomes" id="UP000017429"/>
    </source>
</evidence>
<comment type="similarity">
    <text evidence="2">Belongs to the GSP G family.</text>
</comment>
<evidence type="ECO:0000256" key="2">
    <source>
        <dbReference type="ARBA" id="ARBA00009984"/>
    </source>
</evidence>
<dbReference type="AlphaFoldDB" id="V2Q7R3"/>
<proteinExistence type="inferred from homology"/>
<dbReference type="InterPro" id="IPR000983">
    <property type="entry name" value="Bac_GSPG_pilin"/>
</dbReference>
<evidence type="ECO:0000256" key="3">
    <source>
        <dbReference type="ARBA" id="ARBA00020042"/>
    </source>
</evidence>
<dbReference type="InterPro" id="IPR045584">
    <property type="entry name" value="Pilin-like"/>
</dbReference>
<evidence type="ECO:0000256" key="9">
    <source>
        <dbReference type="ARBA" id="ARBA00023136"/>
    </source>
</evidence>
<reference evidence="10" key="1">
    <citation type="journal article" date="2014" name="Genome Announc.">
        <title>Draft genome sequences of the altered schaedler flora, a defined bacterial community from gnotobiotic mice.</title>
        <authorList>
            <person name="Wannemuehler M.J."/>
            <person name="Overstreet A.M."/>
            <person name="Ward D.V."/>
            <person name="Phillips G.J."/>
        </authorList>
    </citation>
    <scope>NUCLEOTIDE SEQUENCE</scope>
    <source>
        <strain evidence="10">ASF457</strain>
    </source>
</reference>
<dbReference type="InterPro" id="IPR013545">
    <property type="entry name" value="T2SS_protein-GspG_C"/>
</dbReference>
<evidence type="ECO:0000256" key="8">
    <source>
        <dbReference type="ARBA" id="ARBA00022989"/>
    </source>
</evidence>
<keyword evidence="8" id="KW-1133">Transmembrane helix</keyword>
<keyword evidence="7" id="KW-0812">Transmembrane</keyword>
<dbReference type="GO" id="GO:0015627">
    <property type="term" value="C:type II protein secretion system complex"/>
    <property type="evidence" value="ECO:0007669"/>
    <property type="project" value="InterPro"/>
</dbReference>
<reference evidence="10" key="2">
    <citation type="submission" date="2022-05" db="EMBL/GenBank/DDBJ databases">
        <authorList>
            <person name="Proctor A.L."/>
            <person name="Phillips G.J."/>
            <person name="Wannemuehler M.J."/>
        </authorList>
    </citation>
    <scope>NUCLEOTIDE SEQUENCE</scope>
    <source>
        <strain evidence="10">ASF457</strain>
    </source>
</reference>
<organism evidence="10 11">
    <name type="scientific">Mucispirillum schaedleri ASF457</name>
    <dbReference type="NCBI Taxonomy" id="1379858"/>
    <lineage>
        <taxon>Bacteria</taxon>
        <taxon>Pseudomonadati</taxon>
        <taxon>Deferribacterota</taxon>
        <taxon>Deferribacteres</taxon>
        <taxon>Deferribacterales</taxon>
        <taxon>Mucispirillaceae</taxon>
        <taxon>Mucispirillum</taxon>
    </lineage>
</organism>
<name>V2Q7R3_9BACT</name>
<dbReference type="PANTHER" id="PTHR30093:SF44">
    <property type="entry name" value="TYPE II SECRETION SYSTEM CORE PROTEIN G"/>
    <property type="match status" value="1"/>
</dbReference>
<dbReference type="KEGG" id="msch:N508_001870"/>
<dbReference type="InterPro" id="IPR010054">
    <property type="entry name" value="Type2_sec_GspG"/>
</dbReference>
<dbReference type="eggNOG" id="COG2165">
    <property type="taxonomic scope" value="Bacteria"/>
</dbReference>
<keyword evidence="5" id="KW-0488">Methylation</keyword>
<keyword evidence="6" id="KW-0997">Cell inner membrane</keyword>
<evidence type="ECO:0000256" key="5">
    <source>
        <dbReference type="ARBA" id="ARBA00022481"/>
    </source>
</evidence>
<keyword evidence="9" id="KW-0472">Membrane</keyword>
<sequence length="149" mass="16469">MKKRRMHPGFTLIELMVVLVILGLLATFIGPKIMSAPDKARVTKAINDIKALESGLNMYKLDNGNYPTTDQGLLALVEKPELEPVPNNWSPGGYLSTSTVPKDPWGNDYIYRSPTEDENRDYEIISFGADGQEGGENYNADIASYTIGQ</sequence>
<accession>V2Q7R3</accession>
<dbReference type="NCBIfam" id="TIGR01710">
    <property type="entry name" value="typeII_sec_gspG"/>
    <property type="match status" value="1"/>
</dbReference>
<dbReference type="PANTHER" id="PTHR30093">
    <property type="entry name" value="GENERAL SECRETION PATHWAY PROTEIN G"/>
    <property type="match status" value="1"/>
</dbReference>
<dbReference type="NCBIfam" id="TIGR02532">
    <property type="entry name" value="IV_pilin_GFxxxE"/>
    <property type="match status" value="1"/>
</dbReference>
<gene>
    <name evidence="10" type="primary">epsG</name>
    <name evidence="10" type="ORF">N508_001870</name>
</gene>
<dbReference type="OrthoDB" id="9795612at2"/>
<protein>
    <recommendedName>
        <fullName evidence="3">Type II secretion system core protein G</fullName>
    </recommendedName>
</protein>
<dbReference type="RefSeq" id="WP_023276806.1">
    <property type="nucleotide sequence ID" value="NZ_CP097562.1"/>
</dbReference>
<keyword evidence="11" id="KW-1185">Reference proteome</keyword>
<evidence type="ECO:0000256" key="4">
    <source>
        <dbReference type="ARBA" id="ARBA00022475"/>
    </source>
</evidence>
<dbReference type="Pfam" id="PF08334">
    <property type="entry name" value="T2SSG"/>
    <property type="match status" value="1"/>
</dbReference>
<evidence type="ECO:0000256" key="6">
    <source>
        <dbReference type="ARBA" id="ARBA00022519"/>
    </source>
</evidence>
<dbReference type="Proteomes" id="UP000017429">
    <property type="component" value="Chromosome"/>
</dbReference>
<reference evidence="10" key="3">
    <citation type="submission" date="2022-06" db="EMBL/GenBank/DDBJ databases">
        <title>Resources to Facilitate Use of the Altered Schaedler Flora (ASF) Mouse Model to Study Microbiome Function.</title>
        <authorList>
            <person name="Proctor A."/>
            <person name="Parvinroo S."/>
            <person name="Richie T."/>
            <person name="Jia X."/>
            <person name="Lee S.T.M."/>
            <person name="Karp P.D."/>
            <person name="Paley S."/>
            <person name="Kostic A.D."/>
            <person name="Pierre J.F."/>
            <person name="Wannemuehler M.J."/>
            <person name="Phillips G.J."/>
        </authorList>
    </citation>
    <scope>NUCLEOTIDE SEQUENCE</scope>
    <source>
        <strain evidence="10">ASF457</strain>
    </source>
</reference>
<dbReference type="InterPro" id="IPR012902">
    <property type="entry name" value="N_methyl_site"/>
</dbReference>
<evidence type="ECO:0000313" key="10">
    <source>
        <dbReference type="EMBL" id="USF24777.1"/>
    </source>
</evidence>
<comment type="subcellular location">
    <subcellularLocation>
        <location evidence="1">Cell inner membrane</location>
        <topology evidence="1">Single-pass membrane protein</topology>
    </subcellularLocation>
</comment>